<keyword evidence="2 5" id="KW-0238">DNA-binding</keyword>
<gene>
    <name evidence="5" type="ORF">SAMN05518846_11186</name>
</gene>
<reference evidence="6" key="1">
    <citation type="submission" date="2016-10" db="EMBL/GenBank/DDBJ databases">
        <authorList>
            <person name="Varghese N."/>
            <person name="Submissions S."/>
        </authorList>
    </citation>
    <scope>NUCLEOTIDE SEQUENCE [LARGE SCALE GENOMIC DNA]</scope>
    <source>
        <strain evidence="6">OK042</strain>
    </source>
</reference>
<dbReference type="RefSeq" id="WP_092271684.1">
    <property type="nucleotide sequence ID" value="NZ_BJOE01000073.1"/>
</dbReference>
<dbReference type="AlphaFoldDB" id="A0A1I3YE83"/>
<evidence type="ECO:0000259" key="4">
    <source>
        <dbReference type="PROSITE" id="PS50995"/>
    </source>
</evidence>
<dbReference type="Gene3D" id="1.10.10.10">
    <property type="entry name" value="Winged helix-like DNA-binding domain superfamily/Winged helix DNA-binding domain"/>
    <property type="match status" value="1"/>
</dbReference>
<keyword evidence="1" id="KW-0805">Transcription regulation</keyword>
<dbReference type="Pfam" id="PF01047">
    <property type="entry name" value="MarR"/>
    <property type="match status" value="1"/>
</dbReference>
<evidence type="ECO:0000313" key="6">
    <source>
        <dbReference type="Proteomes" id="UP000198915"/>
    </source>
</evidence>
<evidence type="ECO:0000256" key="3">
    <source>
        <dbReference type="ARBA" id="ARBA00023163"/>
    </source>
</evidence>
<dbReference type="PANTHER" id="PTHR42756">
    <property type="entry name" value="TRANSCRIPTIONAL REGULATOR, MARR"/>
    <property type="match status" value="1"/>
</dbReference>
<keyword evidence="6" id="KW-1185">Reference proteome</keyword>
<dbReference type="GO" id="GO:0003700">
    <property type="term" value="F:DNA-binding transcription factor activity"/>
    <property type="evidence" value="ECO:0007669"/>
    <property type="project" value="InterPro"/>
</dbReference>
<dbReference type="SMART" id="SM00347">
    <property type="entry name" value="HTH_MARR"/>
    <property type="match status" value="1"/>
</dbReference>
<dbReference type="PANTHER" id="PTHR42756:SF1">
    <property type="entry name" value="TRANSCRIPTIONAL REPRESSOR OF EMRAB OPERON"/>
    <property type="match status" value="1"/>
</dbReference>
<sequence>MTQPMNQKPEKDEAFLQDCLYFTTNRLSRAITRMADEAFATTGLAPAYGYLIRLVIGSPGITQKELSEKLSITPSTLTRFVDKLETKHLVERKVHGKTVMVYPTEKGIELGPTLRQASKRLKQNYEEILGKELSDQLTEYLTSSSKQLEK</sequence>
<dbReference type="GO" id="GO:0003677">
    <property type="term" value="F:DNA binding"/>
    <property type="evidence" value="ECO:0007669"/>
    <property type="project" value="UniProtKB-KW"/>
</dbReference>
<dbReference type="InterPro" id="IPR000835">
    <property type="entry name" value="HTH_MarR-typ"/>
</dbReference>
<dbReference type="Proteomes" id="UP000198915">
    <property type="component" value="Unassembled WGS sequence"/>
</dbReference>
<organism evidence="5 6">
    <name type="scientific">Brevibacillus centrosporus</name>
    <dbReference type="NCBI Taxonomy" id="54910"/>
    <lineage>
        <taxon>Bacteria</taxon>
        <taxon>Bacillati</taxon>
        <taxon>Bacillota</taxon>
        <taxon>Bacilli</taxon>
        <taxon>Bacillales</taxon>
        <taxon>Paenibacillaceae</taxon>
        <taxon>Brevibacillus</taxon>
    </lineage>
</organism>
<dbReference type="PRINTS" id="PR00598">
    <property type="entry name" value="HTHMARR"/>
</dbReference>
<accession>A0A1I3YE83</accession>
<name>A0A1I3YE83_9BACL</name>
<dbReference type="CDD" id="cd00090">
    <property type="entry name" value="HTH_ARSR"/>
    <property type="match status" value="1"/>
</dbReference>
<dbReference type="InterPro" id="IPR036388">
    <property type="entry name" value="WH-like_DNA-bd_sf"/>
</dbReference>
<evidence type="ECO:0000256" key="1">
    <source>
        <dbReference type="ARBA" id="ARBA00023015"/>
    </source>
</evidence>
<dbReference type="InterPro" id="IPR036390">
    <property type="entry name" value="WH_DNA-bd_sf"/>
</dbReference>
<proteinExistence type="predicted"/>
<feature type="domain" description="HTH marR-type" evidence="4">
    <location>
        <begin position="17"/>
        <end position="150"/>
    </location>
</feature>
<evidence type="ECO:0000256" key="2">
    <source>
        <dbReference type="ARBA" id="ARBA00023125"/>
    </source>
</evidence>
<dbReference type="InterPro" id="IPR011991">
    <property type="entry name" value="ArsR-like_HTH"/>
</dbReference>
<keyword evidence="3" id="KW-0804">Transcription</keyword>
<dbReference type="SUPFAM" id="SSF46785">
    <property type="entry name" value="Winged helix' DNA-binding domain"/>
    <property type="match status" value="1"/>
</dbReference>
<dbReference type="EMBL" id="FORT01000011">
    <property type="protein sequence ID" value="SFK30053.1"/>
    <property type="molecule type" value="Genomic_DNA"/>
</dbReference>
<protein>
    <submittedName>
        <fullName evidence="5">DNA-binding transcriptional regulator, MarR family</fullName>
    </submittedName>
</protein>
<dbReference type="GeneID" id="301133581"/>
<evidence type="ECO:0000313" key="5">
    <source>
        <dbReference type="EMBL" id="SFK30053.1"/>
    </source>
</evidence>
<dbReference type="STRING" id="1884381.SAMN05518846_11186"/>
<dbReference type="PROSITE" id="PS50995">
    <property type="entry name" value="HTH_MARR_2"/>
    <property type="match status" value="1"/>
</dbReference>